<feature type="compositionally biased region" description="Low complexity" evidence="1">
    <location>
        <begin position="14"/>
        <end position="29"/>
    </location>
</feature>
<dbReference type="AlphaFoldDB" id="A0A1J7K1T2"/>
<dbReference type="InParanoid" id="A0A1J7K1T2"/>
<keyword evidence="3" id="KW-1185">Reference proteome</keyword>
<reference evidence="2 3" key="1">
    <citation type="submission" date="2016-10" db="EMBL/GenBank/DDBJ databases">
        <title>Draft genome sequence of Coniochaeta ligniaria NRRL30616, a lignocellulolytic fungus for bioabatement of inhibitors in plant biomass hydrolysates.</title>
        <authorList>
            <consortium name="DOE Joint Genome Institute"/>
            <person name="Jimenez D.J."/>
            <person name="Hector R.E."/>
            <person name="Riley R."/>
            <person name="Sun H."/>
            <person name="Grigoriev I.V."/>
            <person name="Van Elsas J.D."/>
            <person name="Nichols N.N."/>
        </authorList>
    </citation>
    <scope>NUCLEOTIDE SEQUENCE [LARGE SCALE GENOMIC DNA]</scope>
    <source>
        <strain evidence="2 3">NRRL 30616</strain>
    </source>
</reference>
<dbReference type="PANTHER" id="PTHR38696:SF1">
    <property type="entry name" value="MEDIATOR OF RNA POLYMERASE II TRANSCRIPTION SUBUNIT 13"/>
    <property type="match status" value="1"/>
</dbReference>
<name>A0A1J7K1T2_9PEZI</name>
<feature type="compositionally biased region" description="Basic and acidic residues" evidence="1">
    <location>
        <begin position="1"/>
        <end position="10"/>
    </location>
</feature>
<evidence type="ECO:0000313" key="3">
    <source>
        <dbReference type="Proteomes" id="UP000182658"/>
    </source>
</evidence>
<proteinExistence type="predicted"/>
<dbReference type="EMBL" id="KV875093">
    <property type="protein sequence ID" value="OIW35684.1"/>
    <property type="molecule type" value="Genomic_DNA"/>
</dbReference>
<organism evidence="2 3">
    <name type="scientific">Coniochaeta ligniaria NRRL 30616</name>
    <dbReference type="NCBI Taxonomy" id="1408157"/>
    <lineage>
        <taxon>Eukaryota</taxon>
        <taxon>Fungi</taxon>
        <taxon>Dikarya</taxon>
        <taxon>Ascomycota</taxon>
        <taxon>Pezizomycotina</taxon>
        <taxon>Sordariomycetes</taxon>
        <taxon>Sordariomycetidae</taxon>
        <taxon>Coniochaetales</taxon>
        <taxon>Coniochaetaceae</taxon>
        <taxon>Coniochaeta</taxon>
    </lineage>
</organism>
<sequence length="264" mass="29561">MGDSDHKLPSFEDALASGAPSSSSSSSQAGSFRTTFACMTRFNTDRLHLVDFPRSEVETVQALVQRVWPKGVQDSQRSLTPGGWEIKIGGSPWAVVQCGPGDGRVLLCLLLEHLYNRGWILHTSVMATQHAFYGDTLVFRHQMPPPPPCEWLVIAFEKLDRLKIMPPPPEDLKASLSKWLGAQIQKLGPETDGSLEIKLNGQPWNAMSEQGVRTHLILLRMLDALQTTGFALYGSMRQQQLITQDVLVVHRQKDWRPGQPVWQR</sequence>
<protein>
    <submittedName>
        <fullName evidence="2">Uncharacterized protein</fullName>
    </submittedName>
</protein>
<dbReference type="OrthoDB" id="58379at2759"/>
<gene>
    <name evidence="2" type="ORF">CONLIGDRAFT_676591</name>
</gene>
<dbReference type="STRING" id="1408157.A0A1J7K1T2"/>
<feature type="region of interest" description="Disordered" evidence="1">
    <location>
        <begin position="1"/>
        <end position="29"/>
    </location>
</feature>
<dbReference type="PANTHER" id="PTHR38696">
    <property type="entry name" value="MEDIATOR OF RNA POLYMERASE II TRANSCRIPTION SUBUNIT 13"/>
    <property type="match status" value="1"/>
</dbReference>
<dbReference type="Proteomes" id="UP000182658">
    <property type="component" value="Unassembled WGS sequence"/>
</dbReference>
<accession>A0A1J7K1T2</accession>
<evidence type="ECO:0000256" key="1">
    <source>
        <dbReference type="SAM" id="MobiDB-lite"/>
    </source>
</evidence>
<evidence type="ECO:0000313" key="2">
    <source>
        <dbReference type="EMBL" id="OIW35684.1"/>
    </source>
</evidence>